<organism evidence="9 10">
    <name type="scientific">Methanothrix harundinacea (strain 6Ac)</name>
    <name type="common">Methanosaeta harundinacea</name>
    <dbReference type="NCBI Taxonomy" id="1110509"/>
    <lineage>
        <taxon>Archaea</taxon>
        <taxon>Methanobacteriati</taxon>
        <taxon>Methanobacteriota</taxon>
        <taxon>Stenosarchaea group</taxon>
        <taxon>Methanomicrobia</taxon>
        <taxon>Methanotrichales</taxon>
        <taxon>Methanotrichaceae</taxon>
        <taxon>Methanothrix</taxon>
    </lineage>
</organism>
<dbReference type="PROSITE" id="PS51918">
    <property type="entry name" value="RADICAL_SAM"/>
    <property type="match status" value="1"/>
</dbReference>
<evidence type="ECO:0000256" key="2">
    <source>
        <dbReference type="ARBA" id="ARBA00022485"/>
    </source>
</evidence>
<dbReference type="Proteomes" id="UP000005877">
    <property type="component" value="Chromosome"/>
</dbReference>
<dbReference type="SMART" id="SM00729">
    <property type="entry name" value="Elp3"/>
    <property type="match status" value="1"/>
</dbReference>
<dbReference type="InterPro" id="IPR036388">
    <property type="entry name" value="WH-like_DNA-bd_sf"/>
</dbReference>
<protein>
    <submittedName>
        <fullName evidence="9">Radical SAM domain protein</fullName>
    </submittedName>
</protein>
<dbReference type="InterPro" id="IPR019888">
    <property type="entry name" value="Tscrpt_reg_AsnC-like"/>
</dbReference>
<keyword evidence="5" id="KW-0408">Iron</keyword>
<evidence type="ECO:0000256" key="4">
    <source>
        <dbReference type="ARBA" id="ARBA00022723"/>
    </source>
</evidence>
<dbReference type="InterPro" id="IPR050377">
    <property type="entry name" value="Radical_SAM_PqqE_MftC-like"/>
</dbReference>
<proteinExistence type="predicted"/>
<dbReference type="NCBIfam" id="TIGR04085">
    <property type="entry name" value="rSAM_more_4Fe4S"/>
    <property type="match status" value="1"/>
</dbReference>
<dbReference type="SUPFAM" id="SSF46785">
    <property type="entry name" value="Winged helix' DNA-binding domain"/>
    <property type="match status" value="1"/>
</dbReference>
<dbReference type="InterPro" id="IPR034391">
    <property type="entry name" value="AdoMet-like_SPASM_containing"/>
</dbReference>
<dbReference type="InterPro" id="IPR036390">
    <property type="entry name" value="WH_DNA-bd_sf"/>
</dbReference>
<dbReference type="InterPro" id="IPR007197">
    <property type="entry name" value="rSAM"/>
</dbReference>
<dbReference type="Pfam" id="PF04055">
    <property type="entry name" value="Radical_SAM"/>
    <property type="match status" value="1"/>
</dbReference>
<dbReference type="PATRIC" id="fig|1110509.7.peg.1021"/>
<dbReference type="InterPro" id="IPR006638">
    <property type="entry name" value="Elp3/MiaA/NifB-like_rSAM"/>
</dbReference>
<dbReference type="PANTHER" id="PTHR11228:SF34">
    <property type="entry name" value="TUNGSTEN-CONTAINING ALDEHYDE FERREDOXIN OXIDOREDUCTASE COFACTOR MODIFYING PROTEIN"/>
    <property type="match status" value="1"/>
</dbReference>
<dbReference type="GO" id="GO:0051536">
    <property type="term" value="F:iron-sulfur cluster binding"/>
    <property type="evidence" value="ECO:0007669"/>
    <property type="project" value="UniProtKB-KW"/>
</dbReference>
<dbReference type="KEGG" id="mhi:Mhar_0912"/>
<keyword evidence="3" id="KW-0949">S-adenosyl-L-methionine</keyword>
<dbReference type="CDD" id="cd21123">
    <property type="entry name" value="SPASM_MftC-like"/>
    <property type="match status" value="1"/>
</dbReference>
<sequence>MLIIAWEVTAACNLACEYCRASASASPDGAELSTEEAEGFIDQVAPLRPMLILSGGEPLLRPDIFHLAEYARSRGIRASLATNGTLLTPEAVERIKRAGIMRVSISLDGPGPEVHDASRGPGSFDLAVRGIGNLRGEVDFQINMTVTRANQNQVSATMDLAEELGAVAFHLFFLVPTGRGREEDLVTPEEQDAILREVAGEGRRRKIEVKVTCAPQYGRVVREVLTEAEREGIMGSACLAGTSFVFVSRTGDVSPCGYLPIVAGNVREESFPEIWESSPVFLDLRRRELLGRCGGCSYRRVCGGCRARAYAATGDYLESDPLCSYDSAQEDPREDGRTEGAPPEGEGPDLDELDRRLLEIVQEEFPLTARPFLALGEALGTSEEEAMERAKRLQDWGIIRRIGPILDMRRLGCSGVLVALPVSDDRMEEVAEVVNSYQEISHNYLRPNETEFNMWFTISASEERIEEILSEMKEKTGLHQLVLPTKRIFKIGVRFEIPR</sequence>
<dbReference type="InterPro" id="IPR058240">
    <property type="entry name" value="rSAM_sf"/>
</dbReference>
<reference evidence="9 10" key="1">
    <citation type="journal article" date="2012" name="PLoS ONE">
        <title>The genome characteristics and predicted function of methyl-group oxidation pathway in the obligate aceticlastic methanogens, Methanosaeta spp.</title>
        <authorList>
            <person name="Zhu J."/>
            <person name="Zheng H."/>
            <person name="Ai G."/>
            <person name="Zhang G."/>
            <person name="Liu D."/>
            <person name="Liu X."/>
            <person name="Dong X."/>
        </authorList>
    </citation>
    <scope>NUCLEOTIDE SEQUENCE [LARGE SCALE GENOMIC DNA]</scope>
    <source>
        <strain evidence="9 10">6Ac</strain>
    </source>
</reference>
<dbReference type="CDD" id="cd01335">
    <property type="entry name" value="Radical_SAM"/>
    <property type="match status" value="1"/>
</dbReference>
<dbReference type="Gene3D" id="3.30.70.3460">
    <property type="match status" value="1"/>
</dbReference>
<dbReference type="SUPFAM" id="SSF102114">
    <property type="entry name" value="Radical SAM enzymes"/>
    <property type="match status" value="1"/>
</dbReference>
<dbReference type="InterPro" id="IPR013785">
    <property type="entry name" value="Aldolase_TIM"/>
</dbReference>
<dbReference type="SFLD" id="SFLDS00029">
    <property type="entry name" value="Radical_SAM"/>
    <property type="match status" value="2"/>
</dbReference>
<dbReference type="OrthoDB" id="30736at2157"/>
<keyword evidence="2" id="KW-0004">4Fe-4S</keyword>
<dbReference type="Gene3D" id="3.20.20.70">
    <property type="entry name" value="Aldolase class I"/>
    <property type="match status" value="1"/>
</dbReference>
<dbReference type="SFLD" id="SFLDG01387">
    <property type="entry name" value="BtrN-like_SPASM_domain_contain"/>
    <property type="match status" value="1"/>
</dbReference>
<evidence type="ECO:0000313" key="10">
    <source>
        <dbReference type="Proteomes" id="UP000005877"/>
    </source>
</evidence>
<name>G7WLI0_METH6</name>
<keyword evidence="4" id="KW-0479">Metal-binding</keyword>
<dbReference type="Pfam" id="PF22451">
    <property type="entry name" value="NirdL-like_HTH"/>
    <property type="match status" value="1"/>
</dbReference>
<dbReference type="SFLD" id="SFLDG01067">
    <property type="entry name" value="SPASM/twitch_domain_containing"/>
    <property type="match status" value="2"/>
</dbReference>
<dbReference type="GO" id="GO:0003824">
    <property type="term" value="F:catalytic activity"/>
    <property type="evidence" value="ECO:0007669"/>
    <property type="project" value="InterPro"/>
</dbReference>
<dbReference type="InterPro" id="IPR023885">
    <property type="entry name" value="4Fe4S-binding_SPASM_dom"/>
</dbReference>
<dbReference type="GO" id="GO:0046872">
    <property type="term" value="F:metal ion binding"/>
    <property type="evidence" value="ECO:0007669"/>
    <property type="project" value="UniProtKB-KW"/>
</dbReference>
<evidence type="ECO:0000313" key="9">
    <source>
        <dbReference type="EMBL" id="AET64283.1"/>
    </source>
</evidence>
<accession>G7WLI0</accession>
<dbReference type="AlphaFoldDB" id="G7WLI0"/>
<evidence type="ECO:0000256" key="3">
    <source>
        <dbReference type="ARBA" id="ARBA00022691"/>
    </source>
</evidence>
<dbReference type="SMART" id="SM00344">
    <property type="entry name" value="HTH_ASNC"/>
    <property type="match status" value="1"/>
</dbReference>
<dbReference type="Pfam" id="PF13186">
    <property type="entry name" value="SPASM"/>
    <property type="match status" value="1"/>
</dbReference>
<gene>
    <name evidence="9" type="ordered locus">Mhar_0912</name>
</gene>
<dbReference type="Pfam" id="PF17805">
    <property type="entry name" value="AsnC_trans_reg2"/>
    <property type="match status" value="1"/>
</dbReference>
<evidence type="ECO:0000259" key="8">
    <source>
        <dbReference type="PROSITE" id="PS51918"/>
    </source>
</evidence>
<feature type="region of interest" description="Disordered" evidence="7">
    <location>
        <begin position="323"/>
        <end position="350"/>
    </location>
</feature>
<dbReference type="SFLD" id="SFLDG01386">
    <property type="entry name" value="main_SPASM_domain-containing"/>
    <property type="match status" value="1"/>
</dbReference>
<dbReference type="InterPro" id="IPR040523">
    <property type="entry name" value="AsnC_trans_reg2"/>
</dbReference>
<dbReference type="RefSeq" id="WP_014586468.1">
    <property type="nucleotide sequence ID" value="NC_017527.1"/>
</dbReference>
<evidence type="ECO:0000256" key="1">
    <source>
        <dbReference type="ARBA" id="ARBA00001966"/>
    </source>
</evidence>
<evidence type="ECO:0000256" key="7">
    <source>
        <dbReference type="SAM" id="MobiDB-lite"/>
    </source>
</evidence>
<dbReference type="InterPro" id="IPR053953">
    <property type="entry name" value="NirdL-like_HTH"/>
</dbReference>
<feature type="domain" description="Radical SAM core" evidence="8">
    <location>
        <begin position="1"/>
        <end position="204"/>
    </location>
</feature>
<keyword evidence="6" id="KW-0411">Iron-sulfur</keyword>
<comment type="cofactor">
    <cofactor evidence="1">
        <name>[4Fe-4S] cluster</name>
        <dbReference type="ChEBI" id="CHEBI:49883"/>
    </cofactor>
</comment>
<dbReference type="HOGENOM" id="CLU_009273_4_1_2"/>
<evidence type="ECO:0000256" key="6">
    <source>
        <dbReference type="ARBA" id="ARBA00023014"/>
    </source>
</evidence>
<dbReference type="EMBL" id="CP003117">
    <property type="protein sequence ID" value="AET64283.1"/>
    <property type="molecule type" value="Genomic_DNA"/>
</dbReference>
<keyword evidence="10" id="KW-1185">Reference proteome</keyword>
<dbReference type="Gene3D" id="1.10.10.10">
    <property type="entry name" value="Winged helix-like DNA-binding domain superfamily/Winged helix DNA-binding domain"/>
    <property type="match status" value="1"/>
</dbReference>
<dbReference type="PANTHER" id="PTHR11228">
    <property type="entry name" value="RADICAL SAM DOMAIN PROTEIN"/>
    <property type="match status" value="1"/>
</dbReference>
<dbReference type="STRING" id="1110509.Mhar_0912"/>
<dbReference type="GeneID" id="12510081"/>
<evidence type="ECO:0000256" key="5">
    <source>
        <dbReference type="ARBA" id="ARBA00023004"/>
    </source>
</evidence>